<dbReference type="AlphaFoldDB" id="A0A9Q9IC95"/>
<dbReference type="EMBL" id="CP073767">
    <property type="protein sequence ID" value="UWZ50794.1"/>
    <property type="molecule type" value="Genomic_DNA"/>
</dbReference>
<accession>A0A9Q9IC95</accession>
<dbReference type="Proteomes" id="UP001058003">
    <property type="component" value="Chromosome"/>
</dbReference>
<evidence type="ECO:0000313" key="3">
    <source>
        <dbReference type="Proteomes" id="UP001058003"/>
    </source>
</evidence>
<gene>
    <name evidence="2" type="ORF">Daura_28715</name>
</gene>
<dbReference type="KEGG" id="daur:Daura_28715"/>
<dbReference type="GO" id="GO:0051920">
    <property type="term" value="F:peroxiredoxin activity"/>
    <property type="evidence" value="ECO:0007669"/>
    <property type="project" value="InterPro"/>
</dbReference>
<keyword evidence="3" id="KW-1185">Reference proteome</keyword>
<dbReference type="PANTHER" id="PTHR34846">
    <property type="entry name" value="4-CARBOXYMUCONOLACTONE DECARBOXYLASE FAMILY PROTEIN (AFU_ORTHOLOGUE AFUA_6G11590)"/>
    <property type="match status" value="1"/>
</dbReference>
<organism evidence="2 3">
    <name type="scientific">Dactylosporangium aurantiacum</name>
    <dbReference type="NCBI Taxonomy" id="35754"/>
    <lineage>
        <taxon>Bacteria</taxon>
        <taxon>Bacillati</taxon>
        <taxon>Actinomycetota</taxon>
        <taxon>Actinomycetes</taxon>
        <taxon>Micromonosporales</taxon>
        <taxon>Micromonosporaceae</taxon>
        <taxon>Dactylosporangium</taxon>
    </lineage>
</organism>
<dbReference type="Pfam" id="PF02627">
    <property type="entry name" value="CMD"/>
    <property type="match status" value="1"/>
</dbReference>
<reference evidence="2" key="1">
    <citation type="submission" date="2021-04" db="EMBL/GenBank/DDBJ databases">
        <title>Dactylosporangium aurantiacum NRRL B-8018 full assembly.</title>
        <authorList>
            <person name="Hartkoorn R.C."/>
            <person name="Beaudoing E."/>
            <person name="Hot D."/>
        </authorList>
    </citation>
    <scope>NUCLEOTIDE SEQUENCE</scope>
    <source>
        <strain evidence="2">NRRL B-8018</strain>
    </source>
</reference>
<sequence length="147" mass="15764">MKHPAALVPGALDALYALGVATRNCGLPPRLIGLVQLRASQINGCVVTMDSHPKLLQAGGEMQERLDAVAGWRSTGLFTPAERSALALTEAVTRLADTDDPVPDEIWAEATRHYDQVNLAGLLLAISTITLWNQLNVATRQVAGVWD</sequence>
<evidence type="ECO:0000313" key="2">
    <source>
        <dbReference type="EMBL" id="UWZ50794.1"/>
    </source>
</evidence>
<dbReference type="InterPro" id="IPR029032">
    <property type="entry name" value="AhpD-like"/>
</dbReference>
<dbReference type="SUPFAM" id="SSF69118">
    <property type="entry name" value="AhpD-like"/>
    <property type="match status" value="1"/>
</dbReference>
<dbReference type="RefSeq" id="WP_211273473.1">
    <property type="nucleotide sequence ID" value="NZ_CP073767.1"/>
</dbReference>
<proteinExistence type="predicted"/>
<dbReference type="NCBIfam" id="TIGR00778">
    <property type="entry name" value="ahpD_dom"/>
    <property type="match status" value="1"/>
</dbReference>
<dbReference type="InterPro" id="IPR003779">
    <property type="entry name" value="CMD-like"/>
</dbReference>
<dbReference type="InterPro" id="IPR004675">
    <property type="entry name" value="AhpD_core"/>
</dbReference>
<name>A0A9Q9IC95_9ACTN</name>
<protein>
    <submittedName>
        <fullName evidence="2">Carboxymuconolactone decarboxylase family protein</fullName>
    </submittedName>
</protein>
<dbReference type="Gene3D" id="1.20.1290.10">
    <property type="entry name" value="AhpD-like"/>
    <property type="match status" value="1"/>
</dbReference>
<dbReference type="PANTHER" id="PTHR34846:SF7">
    <property type="entry name" value="BLL7811 PROTEIN"/>
    <property type="match status" value="1"/>
</dbReference>
<evidence type="ECO:0000259" key="1">
    <source>
        <dbReference type="Pfam" id="PF02627"/>
    </source>
</evidence>
<feature type="domain" description="Carboxymuconolactone decarboxylase-like" evidence="1">
    <location>
        <begin position="16"/>
        <end position="90"/>
    </location>
</feature>